<protein>
    <submittedName>
        <fullName evidence="1">Uncharacterized protein</fullName>
    </submittedName>
</protein>
<gene>
    <name evidence="1" type="ORF">HYN86_05045</name>
</gene>
<proteinExistence type="predicted"/>
<dbReference type="Proteomes" id="UP000251561">
    <property type="component" value="Chromosome"/>
</dbReference>
<keyword evidence="2" id="KW-1185">Reference proteome</keyword>
<name>A0A344LQ11_9FLAO</name>
<evidence type="ECO:0000313" key="2">
    <source>
        <dbReference type="Proteomes" id="UP000251561"/>
    </source>
</evidence>
<organism evidence="1 2">
    <name type="scientific">Flavobacterium fluviale</name>
    <dbReference type="NCBI Taxonomy" id="2249356"/>
    <lineage>
        <taxon>Bacteria</taxon>
        <taxon>Pseudomonadati</taxon>
        <taxon>Bacteroidota</taxon>
        <taxon>Flavobacteriia</taxon>
        <taxon>Flavobacteriales</taxon>
        <taxon>Flavobacteriaceae</taxon>
        <taxon>Flavobacterium</taxon>
    </lineage>
</organism>
<evidence type="ECO:0000313" key="1">
    <source>
        <dbReference type="EMBL" id="AXB56003.1"/>
    </source>
</evidence>
<accession>A0A344LQ11</accession>
<sequence length="60" mass="6975">MTGKENIRFVKKHDHVIADIAYLVNVQKEQSPEYSGLCLSKNNSFLDLFRRNVSSVEYEI</sequence>
<dbReference type="AlphaFoldDB" id="A0A344LQ11"/>
<dbReference type="KEGG" id="ffl:HYN86_05045"/>
<dbReference type="EMBL" id="CP030261">
    <property type="protein sequence ID" value="AXB56003.1"/>
    <property type="molecule type" value="Genomic_DNA"/>
</dbReference>
<reference evidence="1 2" key="1">
    <citation type="submission" date="2018-06" db="EMBL/GenBank/DDBJ databases">
        <title>Genome sequencing of Flavobacterium.</title>
        <authorList>
            <person name="Baek M.-G."/>
            <person name="Yi H."/>
        </authorList>
    </citation>
    <scope>NUCLEOTIDE SEQUENCE [LARGE SCALE GENOMIC DNA]</scope>
    <source>
        <strain evidence="1 2">HYN0086</strain>
    </source>
</reference>